<dbReference type="AlphaFoldDB" id="A0AAN8S746"/>
<feature type="region of interest" description="Disordered" evidence="1">
    <location>
        <begin position="1"/>
        <end position="45"/>
    </location>
</feature>
<feature type="compositionally biased region" description="Low complexity" evidence="1">
    <location>
        <begin position="31"/>
        <end position="40"/>
    </location>
</feature>
<evidence type="ECO:0000313" key="2">
    <source>
        <dbReference type="EMBL" id="KAK6632791.1"/>
    </source>
</evidence>
<dbReference type="Proteomes" id="UP001372834">
    <property type="component" value="Unassembled WGS sequence"/>
</dbReference>
<dbReference type="EMBL" id="JAWJWE010000007">
    <property type="protein sequence ID" value="KAK6632791.1"/>
    <property type="molecule type" value="Genomic_DNA"/>
</dbReference>
<reference evidence="2 3" key="1">
    <citation type="submission" date="2023-10" db="EMBL/GenBank/DDBJ databases">
        <title>Genomes of two closely related lineages of the louse Polyplax serrata with different host specificities.</title>
        <authorList>
            <person name="Martinu J."/>
            <person name="Tarabai H."/>
            <person name="Stefka J."/>
            <person name="Hypsa V."/>
        </authorList>
    </citation>
    <scope>NUCLEOTIDE SEQUENCE [LARGE SCALE GENOMIC DNA]</scope>
    <source>
        <strain evidence="2">HR10_N</strain>
    </source>
</reference>
<sequence>MKLHTDPTAGVVAPPLSSSGADVEVALSNHSGPSPSPSSSCDENCTPPSKNCYRLVVLGSSRVGKTCIVSRKNTHAERIPVGTECPVLWDWNPLKNLGRSPSCSERCRGGSP</sequence>
<comment type="caution">
    <text evidence="2">The sequence shown here is derived from an EMBL/GenBank/DDBJ whole genome shotgun (WGS) entry which is preliminary data.</text>
</comment>
<proteinExistence type="predicted"/>
<name>A0AAN8S746_POLSC</name>
<gene>
    <name evidence="2" type="ORF">RUM43_013562</name>
</gene>
<protein>
    <submittedName>
        <fullName evidence="2">Uncharacterized protein</fullName>
    </submittedName>
</protein>
<evidence type="ECO:0000256" key="1">
    <source>
        <dbReference type="SAM" id="MobiDB-lite"/>
    </source>
</evidence>
<evidence type="ECO:0000313" key="3">
    <source>
        <dbReference type="Proteomes" id="UP001372834"/>
    </source>
</evidence>
<organism evidence="2 3">
    <name type="scientific">Polyplax serrata</name>
    <name type="common">Common mouse louse</name>
    <dbReference type="NCBI Taxonomy" id="468196"/>
    <lineage>
        <taxon>Eukaryota</taxon>
        <taxon>Metazoa</taxon>
        <taxon>Ecdysozoa</taxon>
        <taxon>Arthropoda</taxon>
        <taxon>Hexapoda</taxon>
        <taxon>Insecta</taxon>
        <taxon>Pterygota</taxon>
        <taxon>Neoptera</taxon>
        <taxon>Paraneoptera</taxon>
        <taxon>Psocodea</taxon>
        <taxon>Troctomorpha</taxon>
        <taxon>Phthiraptera</taxon>
        <taxon>Anoplura</taxon>
        <taxon>Polyplacidae</taxon>
        <taxon>Polyplax</taxon>
    </lineage>
</organism>
<accession>A0AAN8S746</accession>